<reference evidence="2 3" key="1">
    <citation type="journal article" date="2023" name="G3 (Bethesda)">
        <title>A haplotype-resolved chromosome-scale genome for Quercus rubra L. provides insights into the genetics of adaptive traits for red oak species.</title>
        <authorList>
            <person name="Kapoor B."/>
            <person name="Jenkins J."/>
            <person name="Schmutz J."/>
            <person name="Zhebentyayeva T."/>
            <person name="Kuelheim C."/>
            <person name="Coggeshall M."/>
            <person name="Heim C."/>
            <person name="Lasky J.R."/>
            <person name="Leites L."/>
            <person name="Islam-Faridi N."/>
            <person name="Romero-Severson J."/>
            <person name="DeLeo V.L."/>
            <person name="Lucas S.M."/>
            <person name="Lazic D."/>
            <person name="Gailing O."/>
            <person name="Carlson J."/>
            <person name="Staton M."/>
        </authorList>
    </citation>
    <scope>NUCLEOTIDE SEQUENCE [LARGE SCALE GENOMIC DNA]</scope>
    <source>
        <strain evidence="2">Pseudo-F2</strain>
    </source>
</reference>
<evidence type="ECO:0000259" key="1">
    <source>
        <dbReference type="Pfam" id="PF22936"/>
    </source>
</evidence>
<accession>A0AAN7FSC6</accession>
<dbReference type="PANTHER" id="PTHR47592">
    <property type="entry name" value="PBF68 PROTEIN"/>
    <property type="match status" value="1"/>
</dbReference>
<dbReference type="InterPro" id="IPR054722">
    <property type="entry name" value="PolX-like_BBD"/>
</dbReference>
<feature type="domain" description="Retrovirus-related Pol polyprotein from transposon TNT 1-94-like beta-barrel" evidence="1">
    <location>
        <begin position="14"/>
        <end position="95"/>
    </location>
</feature>
<protein>
    <recommendedName>
        <fullName evidence="1">Retrovirus-related Pol polyprotein from transposon TNT 1-94-like beta-barrel domain-containing protein</fullName>
    </recommendedName>
</protein>
<dbReference type="EMBL" id="JAXUIC010000004">
    <property type="protein sequence ID" value="KAK4594659.1"/>
    <property type="molecule type" value="Genomic_DNA"/>
</dbReference>
<dbReference type="AlphaFoldDB" id="A0AAN7FSC6"/>
<evidence type="ECO:0000313" key="3">
    <source>
        <dbReference type="Proteomes" id="UP001324115"/>
    </source>
</evidence>
<dbReference type="PANTHER" id="PTHR47592:SF27">
    <property type="entry name" value="OS08G0421700 PROTEIN"/>
    <property type="match status" value="1"/>
</dbReference>
<gene>
    <name evidence="2" type="ORF">RGQ29_018377</name>
</gene>
<dbReference type="Pfam" id="PF22936">
    <property type="entry name" value="Pol_BBD"/>
    <property type="match status" value="1"/>
</dbReference>
<name>A0AAN7FSC6_QUERU</name>
<dbReference type="Proteomes" id="UP001324115">
    <property type="component" value="Unassembled WGS sequence"/>
</dbReference>
<sequence length="153" mass="17647">MITDINMVQYVEGWWVDSCANRHVCYDKNWFKLYTPFEEEKTVMLGDSSKTKVLGSGEVELKFTSGRVLTLKDVLYTSSMRKNLMSSFLLNKAGFKQIMESDNYVITKKGLFVGKGYACDEMFKLNVENNKASTSSVYMLSSINFWHTRLCHK</sequence>
<organism evidence="2 3">
    <name type="scientific">Quercus rubra</name>
    <name type="common">Northern red oak</name>
    <name type="synonym">Quercus borealis</name>
    <dbReference type="NCBI Taxonomy" id="3512"/>
    <lineage>
        <taxon>Eukaryota</taxon>
        <taxon>Viridiplantae</taxon>
        <taxon>Streptophyta</taxon>
        <taxon>Embryophyta</taxon>
        <taxon>Tracheophyta</taxon>
        <taxon>Spermatophyta</taxon>
        <taxon>Magnoliopsida</taxon>
        <taxon>eudicotyledons</taxon>
        <taxon>Gunneridae</taxon>
        <taxon>Pentapetalae</taxon>
        <taxon>rosids</taxon>
        <taxon>fabids</taxon>
        <taxon>Fagales</taxon>
        <taxon>Fagaceae</taxon>
        <taxon>Quercus</taxon>
    </lineage>
</organism>
<comment type="caution">
    <text evidence="2">The sequence shown here is derived from an EMBL/GenBank/DDBJ whole genome shotgun (WGS) entry which is preliminary data.</text>
</comment>
<keyword evidence="3" id="KW-1185">Reference proteome</keyword>
<proteinExistence type="predicted"/>
<evidence type="ECO:0000313" key="2">
    <source>
        <dbReference type="EMBL" id="KAK4594659.1"/>
    </source>
</evidence>